<dbReference type="InterPro" id="IPR025745">
    <property type="entry name" value="Mrr-like_N_dom"/>
</dbReference>
<keyword evidence="3" id="KW-0540">Nuclease</keyword>
<dbReference type="GO" id="GO:0004519">
    <property type="term" value="F:endonuclease activity"/>
    <property type="evidence" value="ECO:0007669"/>
    <property type="project" value="UniProtKB-KW"/>
</dbReference>
<dbReference type="Pfam" id="PF04471">
    <property type="entry name" value="Mrr_cat"/>
    <property type="match status" value="1"/>
</dbReference>
<sequence>MTIPTFEQIMPVILDLAIEADSIAIRKCMDVIADRFHLTEEEREQTLPSGKQKVLYNRTYWASFDLLKAGLLNKSQRGIYVITERGRQVHATDRNKLGRQYLSRFPEYAEYISPNKSNDSESQSSDIAETVTLTPQERIEKAHRELNQILKANLMERILSCSPEFFEKLIIDLMIGMGYGGSLKEAAEHVGKANDGGIDGVINEDQLGLDRIYLQAKRYAKGNTVGRQALQGFAGSLLGRGANKGVFVITSSFTQGAVDYVENLPQRIVLIDGEQLTSLMVKYGVGVRMEQRFELMKADEDYYIED</sequence>
<dbReference type="Pfam" id="PF14338">
    <property type="entry name" value="Mrr_N"/>
    <property type="match status" value="1"/>
</dbReference>
<comment type="caution">
    <text evidence="3">The sequence shown here is derived from an EMBL/GenBank/DDBJ whole genome shotgun (WGS) entry which is preliminary data.</text>
</comment>
<dbReference type="InterPro" id="IPR011335">
    <property type="entry name" value="Restrct_endonuc-II-like"/>
</dbReference>
<feature type="domain" description="Restriction system protein Mrr-like N-terminal" evidence="2">
    <location>
        <begin position="6"/>
        <end position="90"/>
    </location>
</feature>
<name>A0ABN0TPN3_9GAMM</name>
<dbReference type="EMBL" id="BAAADG010000005">
    <property type="protein sequence ID" value="GAA0226995.1"/>
    <property type="molecule type" value="Genomic_DNA"/>
</dbReference>
<protein>
    <submittedName>
        <fullName evidence="3">Restriction endonuclease</fullName>
    </submittedName>
</protein>
<dbReference type="PANTHER" id="PTHR30015">
    <property type="entry name" value="MRR RESTRICTION SYSTEM PROTEIN"/>
    <property type="match status" value="1"/>
</dbReference>
<evidence type="ECO:0000313" key="3">
    <source>
        <dbReference type="EMBL" id="GAA0226995.1"/>
    </source>
</evidence>
<dbReference type="Proteomes" id="UP001501476">
    <property type="component" value="Unassembled WGS sequence"/>
</dbReference>
<feature type="domain" description="Restriction endonuclease type IV Mrr" evidence="1">
    <location>
        <begin position="159"/>
        <end position="280"/>
    </location>
</feature>
<dbReference type="InterPro" id="IPR052906">
    <property type="entry name" value="Type_IV_Methyl-Rstrct_Enzyme"/>
</dbReference>
<dbReference type="PANTHER" id="PTHR30015:SF7">
    <property type="entry name" value="TYPE IV METHYL-DIRECTED RESTRICTION ENZYME ECOKMRR"/>
    <property type="match status" value="1"/>
</dbReference>
<dbReference type="Gene3D" id="3.40.1350.10">
    <property type="match status" value="1"/>
</dbReference>
<gene>
    <name evidence="3" type="ORF">GCM10008964_18090</name>
</gene>
<evidence type="ECO:0000259" key="2">
    <source>
        <dbReference type="Pfam" id="PF14338"/>
    </source>
</evidence>
<accession>A0ABN0TPN3</accession>
<dbReference type="SUPFAM" id="SSF52980">
    <property type="entry name" value="Restriction endonuclease-like"/>
    <property type="match status" value="1"/>
</dbReference>
<keyword evidence="4" id="KW-1185">Reference proteome</keyword>
<organism evidence="3 4">
    <name type="scientific">Methylophaga marina</name>
    <dbReference type="NCBI Taxonomy" id="45495"/>
    <lineage>
        <taxon>Bacteria</taxon>
        <taxon>Pseudomonadati</taxon>
        <taxon>Pseudomonadota</taxon>
        <taxon>Gammaproteobacteria</taxon>
        <taxon>Thiotrichales</taxon>
        <taxon>Piscirickettsiaceae</taxon>
        <taxon>Methylophaga</taxon>
    </lineage>
</organism>
<dbReference type="InterPro" id="IPR011856">
    <property type="entry name" value="tRNA_endonuc-like_dom_sf"/>
</dbReference>
<dbReference type="InterPro" id="IPR007560">
    <property type="entry name" value="Restrct_endonuc_IV_Mrr"/>
</dbReference>
<keyword evidence="3" id="KW-0378">Hydrolase</keyword>
<evidence type="ECO:0000259" key="1">
    <source>
        <dbReference type="Pfam" id="PF04471"/>
    </source>
</evidence>
<keyword evidence="3" id="KW-0255">Endonuclease</keyword>
<reference evidence="3 4" key="1">
    <citation type="journal article" date="2019" name="Int. J. Syst. Evol. Microbiol.">
        <title>The Global Catalogue of Microorganisms (GCM) 10K type strain sequencing project: providing services to taxonomists for standard genome sequencing and annotation.</title>
        <authorList>
            <consortium name="The Broad Institute Genomics Platform"/>
            <consortium name="The Broad Institute Genome Sequencing Center for Infectious Disease"/>
            <person name="Wu L."/>
            <person name="Ma J."/>
        </authorList>
    </citation>
    <scope>NUCLEOTIDE SEQUENCE [LARGE SCALE GENOMIC DNA]</scope>
    <source>
        <strain evidence="3 4">JCM 6886</strain>
    </source>
</reference>
<proteinExistence type="predicted"/>
<dbReference type="RefSeq" id="WP_286303784.1">
    <property type="nucleotide sequence ID" value="NZ_AP027741.1"/>
</dbReference>
<evidence type="ECO:0000313" key="4">
    <source>
        <dbReference type="Proteomes" id="UP001501476"/>
    </source>
</evidence>